<dbReference type="Pfam" id="PF00111">
    <property type="entry name" value="Fer2"/>
    <property type="match status" value="1"/>
</dbReference>
<dbReference type="InterPro" id="IPR036010">
    <property type="entry name" value="2Fe-2S_ferredoxin-like_sf"/>
</dbReference>
<dbReference type="PANTHER" id="PTHR43112">
    <property type="entry name" value="FERREDOXIN"/>
    <property type="match status" value="1"/>
</dbReference>
<comment type="function">
    <text evidence="9">Ferredoxins are iron-sulfur proteins that transfer electrons in a wide variety of metabolic reactions.</text>
</comment>
<comment type="cofactor">
    <cofactor evidence="9">
        <name>[2Fe-2S] cluster</name>
        <dbReference type="ChEBI" id="CHEBI:190135"/>
    </cofactor>
    <text evidence="9">Binds 1 [2Fe-2S] cluster.</text>
</comment>
<evidence type="ECO:0000256" key="3">
    <source>
        <dbReference type="ARBA" id="ARBA00022448"/>
    </source>
</evidence>
<evidence type="ECO:0000313" key="12">
    <source>
        <dbReference type="Proteomes" id="UP001327560"/>
    </source>
</evidence>
<gene>
    <name evidence="11" type="ORF">Cni_G26654</name>
</gene>
<dbReference type="AlphaFoldDB" id="A0AAQ3L471"/>
<evidence type="ECO:0000256" key="4">
    <source>
        <dbReference type="ARBA" id="ARBA00022714"/>
    </source>
</evidence>
<dbReference type="InterPro" id="IPR010241">
    <property type="entry name" value="Fd_pln"/>
</dbReference>
<protein>
    <recommendedName>
        <fullName evidence="9">Ferredoxin</fullName>
    </recommendedName>
</protein>
<dbReference type="NCBIfam" id="TIGR02008">
    <property type="entry name" value="fdx_plant"/>
    <property type="match status" value="1"/>
</dbReference>
<evidence type="ECO:0000259" key="10">
    <source>
        <dbReference type="PROSITE" id="PS51085"/>
    </source>
</evidence>
<dbReference type="GO" id="GO:0051537">
    <property type="term" value="F:2 iron, 2 sulfur cluster binding"/>
    <property type="evidence" value="ECO:0007669"/>
    <property type="project" value="UniProtKB-KW"/>
</dbReference>
<accession>A0AAQ3L471</accession>
<keyword evidence="9" id="KW-0150">Chloroplast</keyword>
<organism evidence="11 12">
    <name type="scientific">Canna indica</name>
    <name type="common">Indian-shot</name>
    <dbReference type="NCBI Taxonomy" id="4628"/>
    <lineage>
        <taxon>Eukaryota</taxon>
        <taxon>Viridiplantae</taxon>
        <taxon>Streptophyta</taxon>
        <taxon>Embryophyta</taxon>
        <taxon>Tracheophyta</taxon>
        <taxon>Spermatophyta</taxon>
        <taxon>Magnoliopsida</taxon>
        <taxon>Liliopsida</taxon>
        <taxon>Zingiberales</taxon>
        <taxon>Cannaceae</taxon>
        <taxon>Canna</taxon>
    </lineage>
</organism>
<keyword evidence="5 9" id="KW-0479">Metal-binding</keyword>
<dbReference type="InterPro" id="IPR001041">
    <property type="entry name" value="2Fe-2S_ferredoxin-type"/>
</dbReference>
<dbReference type="InterPro" id="IPR006058">
    <property type="entry name" value="2Fe2S_fd_BS"/>
</dbReference>
<keyword evidence="6 9" id="KW-0249">Electron transport</keyword>
<comment type="similarity">
    <text evidence="2 9">Belongs to the 2Fe2S plant-type ferredoxin family.</text>
</comment>
<evidence type="ECO:0000256" key="1">
    <source>
        <dbReference type="ARBA" id="ARBA00004229"/>
    </source>
</evidence>
<dbReference type="GO" id="GO:0009570">
    <property type="term" value="C:chloroplast stroma"/>
    <property type="evidence" value="ECO:0007669"/>
    <property type="project" value="TreeGrafter"/>
</dbReference>
<keyword evidence="12" id="KW-1185">Reference proteome</keyword>
<dbReference type="PROSITE" id="PS00197">
    <property type="entry name" value="2FE2S_FER_1"/>
    <property type="match status" value="1"/>
</dbReference>
<name>A0AAQ3L471_9LILI</name>
<dbReference type="EMBL" id="CP136897">
    <property type="protein sequence ID" value="WOL17861.1"/>
    <property type="molecule type" value="Genomic_DNA"/>
</dbReference>
<dbReference type="CDD" id="cd00207">
    <property type="entry name" value="fer2"/>
    <property type="match status" value="1"/>
</dbReference>
<dbReference type="SUPFAM" id="SSF54292">
    <property type="entry name" value="2Fe-2S ferredoxin-like"/>
    <property type="match status" value="1"/>
</dbReference>
<sequence>MHGKLHTPFTQTKDRPSFHVSTFHPSTISHLTLPIQIAPPPTPPTTIALFLRLHSTTTTSHLVLMASASALAGAALGTPFVRRQPSSAVSLGALPKLGRSLFGMDAGRGRVRMGYSVKLVTPEGEKVFECAEDTSVLSAAEEAGIDLPYSCHAGSCSSCAGKIVEGTVDQSEGSFLDDEQIDDGWVLTCVAYPTSNVVIETHKEEELVG</sequence>
<keyword evidence="9" id="KW-0934">Plastid</keyword>
<evidence type="ECO:0000256" key="5">
    <source>
        <dbReference type="ARBA" id="ARBA00022723"/>
    </source>
</evidence>
<dbReference type="FunFam" id="3.10.20.30:FF:000014">
    <property type="entry name" value="Ferredoxin"/>
    <property type="match status" value="1"/>
</dbReference>
<dbReference type="GO" id="GO:0046872">
    <property type="term" value="F:metal ion binding"/>
    <property type="evidence" value="ECO:0007669"/>
    <property type="project" value="UniProtKB-KW"/>
</dbReference>
<dbReference type="GO" id="GO:0022900">
    <property type="term" value="P:electron transport chain"/>
    <property type="evidence" value="ECO:0007669"/>
    <property type="project" value="InterPro"/>
</dbReference>
<feature type="domain" description="2Fe-2S ferredoxin-type" evidence="10">
    <location>
        <begin position="115"/>
        <end position="205"/>
    </location>
</feature>
<dbReference type="PANTHER" id="PTHR43112:SF3">
    <property type="entry name" value="FERREDOXIN-2, CHLOROPLASTIC"/>
    <property type="match status" value="1"/>
</dbReference>
<keyword evidence="4 9" id="KW-0001">2Fe-2S</keyword>
<dbReference type="GO" id="GO:0009055">
    <property type="term" value="F:electron transfer activity"/>
    <property type="evidence" value="ECO:0007669"/>
    <property type="project" value="InterPro"/>
</dbReference>
<evidence type="ECO:0000256" key="8">
    <source>
        <dbReference type="ARBA" id="ARBA00023014"/>
    </source>
</evidence>
<dbReference type="Gene3D" id="3.10.20.30">
    <property type="match status" value="1"/>
</dbReference>
<keyword evidence="8 9" id="KW-0411">Iron-sulfur</keyword>
<evidence type="ECO:0000256" key="2">
    <source>
        <dbReference type="ARBA" id="ARBA00007874"/>
    </source>
</evidence>
<comment type="subcellular location">
    <subcellularLocation>
        <location evidence="1 9">Plastid</location>
        <location evidence="1 9">Chloroplast</location>
    </subcellularLocation>
</comment>
<reference evidence="11 12" key="1">
    <citation type="submission" date="2023-10" db="EMBL/GenBank/DDBJ databases">
        <title>Chromosome-scale genome assembly provides insights into flower coloration mechanisms of Canna indica.</title>
        <authorList>
            <person name="Li C."/>
        </authorList>
    </citation>
    <scope>NUCLEOTIDE SEQUENCE [LARGE SCALE GENOMIC DNA]</scope>
    <source>
        <tissue evidence="11">Flower</tissue>
    </source>
</reference>
<dbReference type="Proteomes" id="UP001327560">
    <property type="component" value="Chromosome 8"/>
</dbReference>
<keyword evidence="3 9" id="KW-0813">Transport</keyword>
<dbReference type="PROSITE" id="PS51085">
    <property type="entry name" value="2FE2S_FER_2"/>
    <property type="match status" value="1"/>
</dbReference>
<evidence type="ECO:0000256" key="7">
    <source>
        <dbReference type="ARBA" id="ARBA00023004"/>
    </source>
</evidence>
<evidence type="ECO:0000256" key="6">
    <source>
        <dbReference type="ARBA" id="ARBA00022982"/>
    </source>
</evidence>
<evidence type="ECO:0000313" key="11">
    <source>
        <dbReference type="EMBL" id="WOL17861.1"/>
    </source>
</evidence>
<keyword evidence="7 9" id="KW-0408">Iron</keyword>
<proteinExistence type="inferred from homology"/>
<dbReference type="InterPro" id="IPR012675">
    <property type="entry name" value="Beta-grasp_dom_sf"/>
</dbReference>
<evidence type="ECO:0000256" key="9">
    <source>
        <dbReference type="RuleBase" id="RU364001"/>
    </source>
</evidence>